<organism evidence="6 7">
    <name type="scientific">Actinomycetospora corticicola</name>
    <dbReference type="NCBI Taxonomy" id="663602"/>
    <lineage>
        <taxon>Bacteria</taxon>
        <taxon>Bacillati</taxon>
        <taxon>Actinomycetota</taxon>
        <taxon>Actinomycetes</taxon>
        <taxon>Pseudonocardiales</taxon>
        <taxon>Pseudonocardiaceae</taxon>
        <taxon>Actinomycetospora</taxon>
    </lineage>
</organism>
<dbReference type="PROSITE" id="PS50043">
    <property type="entry name" value="HTH_LUXR_2"/>
    <property type="match status" value="1"/>
</dbReference>
<dbReference type="Pfam" id="PF00196">
    <property type="entry name" value="GerE"/>
    <property type="match status" value="1"/>
</dbReference>
<dbReference type="SUPFAM" id="SSF52172">
    <property type="entry name" value="CheY-like"/>
    <property type="match status" value="1"/>
</dbReference>
<dbReference type="InterPro" id="IPR003594">
    <property type="entry name" value="HATPase_dom"/>
</dbReference>
<dbReference type="Pfam" id="PF02518">
    <property type="entry name" value="HATPase_c"/>
    <property type="match status" value="1"/>
</dbReference>
<feature type="compositionally biased region" description="Low complexity" evidence="4">
    <location>
        <begin position="12"/>
        <end position="24"/>
    </location>
</feature>
<protein>
    <submittedName>
        <fullName evidence="6">DNA-binding NarL/FixJ family response regulator</fullName>
    </submittedName>
</protein>
<evidence type="ECO:0000259" key="5">
    <source>
        <dbReference type="PROSITE" id="PS50043"/>
    </source>
</evidence>
<dbReference type="GO" id="GO:0000160">
    <property type="term" value="P:phosphorelay signal transduction system"/>
    <property type="evidence" value="ECO:0007669"/>
    <property type="project" value="UniProtKB-KW"/>
</dbReference>
<name>A0A7Y9J8D7_9PSEU</name>
<dbReference type="PRINTS" id="PR00038">
    <property type="entry name" value="HTHLUXR"/>
</dbReference>
<dbReference type="InterPro" id="IPR011006">
    <property type="entry name" value="CheY-like_superfamily"/>
</dbReference>
<evidence type="ECO:0000256" key="1">
    <source>
        <dbReference type="ARBA" id="ARBA00022679"/>
    </source>
</evidence>
<dbReference type="PANTHER" id="PTHR24421:SF61">
    <property type="entry name" value="OXYGEN SENSOR HISTIDINE KINASE NREB"/>
    <property type="match status" value="1"/>
</dbReference>
<dbReference type="InterPro" id="IPR036890">
    <property type="entry name" value="HATPase_C_sf"/>
</dbReference>
<evidence type="ECO:0000313" key="7">
    <source>
        <dbReference type="Proteomes" id="UP000535890"/>
    </source>
</evidence>
<dbReference type="PANTHER" id="PTHR24421">
    <property type="entry name" value="NITRATE/NITRITE SENSOR PROTEIN NARX-RELATED"/>
    <property type="match status" value="1"/>
</dbReference>
<dbReference type="SUPFAM" id="SSF46894">
    <property type="entry name" value="C-terminal effector domain of the bipartite response regulators"/>
    <property type="match status" value="1"/>
</dbReference>
<keyword evidence="7" id="KW-1185">Reference proteome</keyword>
<dbReference type="CDD" id="cd06170">
    <property type="entry name" value="LuxR_C_like"/>
    <property type="match status" value="1"/>
</dbReference>
<dbReference type="Gene3D" id="3.40.50.2300">
    <property type="match status" value="1"/>
</dbReference>
<keyword evidence="3" id="KW-0902">Two-component regulatory system</keyword>
<sequence length="491" mass="49996">MTVTAPARRLEAPGPTSGSPGGAPVPDGGSGSLLGRVVTQLRTLTGARSAWVVRVDEAAGTWAVDVGEGAGAPPEDLVAAVVREQAPVVVTVPDATVLAVPVRRGPRVIGVCAVAGDADVALSPTDRGLAELFADYAALALVDHGPLGGRTLLEAVRQELAWVERAGGLRTDLVTVGNGTLDDARAEEILRVVQEALVNVVAHAGAGRVQVGVLHGPGTVTVLVEDDGSGFDATGHGGLHEAASGAQRGLVAMSARARRLDGELEIGTGTGGGTLLRLTVPCGPEPVASGRARPSVLVAARRPVVRAGVVRQLQLGAPDLGMVSEVDLGAAHDLTAACRLLGPDVLVVEPDLLPADLTAALDALAALPRAPAVVLLAEACADHALRTAVTAGARGCVDPDDGERLVEVVTAAGRGESTFRPDQLGRLAAAPRSRGITAREREVCDLVARGMTDRQIATALRISAKTVEKHVGSLLRKTGARNRTMLVAVGP</sequence>
<dbReference type="InterPro" id="IPR000792">
    <property type="entry name" value="Tscrpt_reg_LuxR_C"/>
</dbReference>
<dbReference type="GO" id="GO:0016301">
    <property type="term" value="F:kinase activity"/>
    <property type="evidence" value="ECO:0007669"/>
    <property type="project" value="UniProtKB-KW"/>
</dbReference>
<comment type="caution">
    <text evidence="6">The sequence shown here is derived from an EMBL/GenBank/DDBJ whole genome shotgun (WGS) entry which is preliminary data.</text>
</comment>
<keyword evidence="2" id="KW-0418">Kinase</keyword>
<proteinExistence type="predicted"/>
<dbReference type="SUPFAM" id="SSF55874">
    <property type="entry name" value="ATPase domain of HSP90 chaperone/DNA topoisomerase II/histidine kinase"/>
    <property type="match status" value="1"/>
</dbReference>
<dbReference type="GO" id="GO:0003677">
    <property type="term" value="F:DNA binding"/>
    <property type="evidence" value="ECO:0007669"/>
    <property type="project" value="UniProtKB-KW"/>
</dbReference>
<feature type="domain" description="HTH luxR-type" evidence="5">
    <location>
        <begin position="429"/>
        <end position="491"/>
    </location>
</feature>
<dbReference type="GO" id="GO:0006355">
    <property type="term" value="P:regulation of DNA-templated transcription"/>
    <property type="evidence" value="ECO:0007669"/>
    <property type="project" value="InterPro"/>
</dbReference>
<accession>A0A7Y9J8D7</accession>
<evidence type="ECO:0000256" key="3">
    <source>
        <dbReference type="ARBA" id="ARBA00023012"/>
    </source>
</evidence>
<keyword evidence="6" id="KW-0238">DNA-binding</keyword>
<feature type="region of interest" description="Disordered" evidence="4">
    <location>
        <begin position="1"/>
        <end position="30"/>
    </location>
</feature>
<dbReference type="Pfam" id="PF13185">
    <property type="entry name" value="GAF_2"/>
    <property type="match status" value="1"/>
</dbReference>
<reference evidence="6 7" key="1">
    <citation type="submission" date="2020-07" db="EMBL/GenBank/DDBJ databases">
        <title>Sequencing the genomes of 1000 actinobacteria strains.</title>
        <authorList>
            <person name="Klenk H.-P."/>
        </authorList>
    </citation>
    <scope>NUCLEOTIDE SEQUENCE [LARGE SCALE GENOMIC DNA]</scope>
    <source>
        <strain evidence="6 7">DSM 45772</strain>
    </source>
</reference>
<gene>
    <name evidence="6" type="ORF">BJ983_005108</name>
</gene>
<dbReference type="RefSeq" id="WP_179796376.1">
    <property type="nucleotide sequence ID" value="NZ_BAABHP010000022.1"/>
</dbReference>
<dbReference type="AlphaFoldDB" id="A0A7Y9J8D7"/>
<dbReference type="Gene3D" id="3.30.450.40">
    <property type="match status" value="1"/>
</dbReference>
<dbReference type="SMART" id="SM00421">
    <property type="entry name" value="HTH_LUXR"/>
    <property type="match status" value="1"/>
</dbReference>
<dbReference type="InterPro" id="IPR003018">
    <property type="entry name" value="GAF"/>
</dbReference>
<dbReference type="SUPFAM" id="SSF55781">
    <property type="entry name" value="GAF domain-like"/>
    <property type="match status" value="1"/>
</dbReference>
<dbReference type="InterPro" id="IPR050482">
    <property type="entry name" value="Sensor_HK_TwoCompSys"/>
</dbReference>
<dbReference type="InterPro" id="IPR029016">
    <property type="entry name" value="GAF-like_dom_sf"/>
</dbReference>
<dbReference type="Gene3D" id="3.30.565.10">
    <property type="entry name" value="Histidine kinase-like ATPase, C-terminal domain"/>
    <property type="match status" value="1"/>
</dbReference>
<keyword evidence="1" id="KW-0808">Transferase</keyword>
<evidence type="ECO:0000313" key="6">
    <source>
        <dbReference type="EMBL" id="NYD39006.1"/>
    </source>
</evidence>
<evidence type="ECO:0000256" key="4">
    <source>
        <dbReference type="SAM" id="MobiDB-lite"/>
    </source>
</evidence>
<dbReference type="InterPro" id="IPR016032">
    <property type="entry name" value="Sig_transdc_resp-reg_C-effctor"/>
</dbReference>
<dbReference type="CDD" id="cd16917">
    <property type="entry name" value="HATPase_UhpB-NarQ-NarX-like"/>
    <property type="match status" value="1"/>
</dbReference>
<dbReference type="Proteomes" id="UP000535890">
    <property type="component" value="Unassembled WGS sequence"/>
</dbReference>
<dbReference type="EMBL" id="JACCBN010000001">
    <property type="protein sequence ID" value="NYD39006.1"/>
    <property type="molecule type" value="Genomic_DNA"/>
</dbReference>
<evidence type="ECO:0000256" key="2">
    <source>
        <dbReference type="ARBA" id="ARBA00022777"/>
    </source>
</evidence>